<dbReference type="SMART" id="SM00345">
    <property type="entry name" value="HTH_GNTR"/>
    <property type="match status" value="1"/>
</dbReference>
<keyword evidence="7" id="KW-0808">Transferase</keyword>
<dbReference type="InterPro" id="IPR036388">
    <property type="entry name" value="WH-like_DNA-bd_sf"/>
</dbReference>
<dbReference type="InterPro" id="IPR051446">
    <property type="entry name" value="HTH_trans_reg/aminotransferase"/>
</dbReference>
<dbReference type="InterPro" id="IPR015424">
    <property type="entry name" value="PyrdxlP-dep_Trfase"/>
</dbReference>
<feature type="domain" description="HTH gntR-type" evidence="6">
    <location>
        <begin position="15"/>
        <end position="83"/>
    </location>
</feature>
<dbReference type="Pfam" id="PF00392">
    <property type="entry name" value="GntR"/>
    <property type="match status" value="1"/>
</dbReference>
<evidence type="ECO:0000256" key="1">
    <source>
        <dbReference type="ARBA" id="ARBA00005384"/>
    </source>
</evidence>
<dbReference type="CDD" id="cd00609">
    <property type="entry name" value="AAT_like"/>
    <property type="match status" value="1"/>
</dbReference>
<gene>
    <name evidence="7" type="ORF">MO867_20560</name>
</gene>
<dbReference type="GO" id="GO:0008483">
    <property type="term" value="F:transaminase activity"/>
    <property type="evidence" value="ECO:0007669"/>
    <property type="project" value="UniProtKB-KW"/>
</dbReference>
<reference evidence="7" key="1">
    <citation type="journal article" date="2022" name="Arch. Microbiol.">
        <title>Microbulbifer okhotskensis sp. nov., isolated from a deep bottom sediment of the Okhotsk Sea.</title>
        <authorList>
            <person name="Romanenko L."/>
            <person name="Kurilenko V."/>
            <person name="Otstavnykh N."/>
            <person name="Velansky P."/>
            <person name="Isaeva M."/>
            <person name="Mikhailov V."/>
        </authorList>
    </citation>
    <scope>NUCLEOTIDE SEQUENCE</scope>
    <source>
        <strain evidence="7">OS29</strain>
    </source>
</reference>
<dbReference type="InterPro" id="IPR036390">
    <property type="entry name" value="WH_DNA-bd_sf"/>
</dbReference>
<dbReference type="Proteomes" id="UP001139028">
    <property type="component" value="Unassembled WGS sequence"/>
</dbReference>
<dbReference type="InterPro" id="IPR015421">
    <property type="entry name" value="PyrdxlP-dep_Trfase_major"/>
</dbReference>
<dbReference type="RefSeq" id="WP_252472598.1">
    <property type="nucleotide sequence ID" value="NZ_JALBWM010000182.1"/>
</dbReference>
<dbReference type="InterPro" id="IPR000524">
    <property type="entry name" value="Tscrpt_reg_HTH_GntR"/>
</dbReference>
<keyword evidence="8" id="KW-1185">Reference proteome</keyword>
<keyword evidence="2" id="KW-0663">Pyridoxal phosphate</keyword>
<keyword evidence="4" id="KW-0238">DNA-binding</keyword>
<dbReference type="GO" id="GO:0030170">
    <property type="term" value="F:pyridoxal phosphate binding"/>
    <property type="evidence" value="ECO:0007669"/>
    <property type="project" value="InterPro"/>
</dbReference>
<keyword evidence="5" id="KW-0804">Transcription</keyword>
<evidence type="ECO:0000313" key="7">
    <source>
        <dbReference type="EMBL" id="MCO1336723.1"/>
    </source>
</evidence>
<evidence type="ECO:0000313" key="8">
    <source>
        <dbReference type="Proteomes" id="UP001139028"/>
    </source>
</evidence>
<comment type="caution">
    <text evidence="7">The sequence shown here is derived from an EMBL/GenBank/DDBJ whole genome shotgun (WGS) entry which is preliminary data.</text>
</comment>
<dbReference type="PRINTS" id="PR00035">
    <property type="entry name" value="HTHGNTR"/>
</dbReference>
<dbReference type="GO" id="GO:0003677">
    <property type="term" value="F:DNA binding"/>
    <property type="evidence" value="ECO:0007669"/>
    <property type="project" value="UniProtKB-KW"/>
</dbReference>
<evidence type="ECO:0000256" key="3">
    <source>
        <dbReference type="ARBA" id="ARBA00023015"/>
    </source>
</evidence>
<evidence type="ECO:0000256" key="4">
    <source>
        <dbReference type="ARBA" id="ARBA00023125"/>
    </source>
</evidence>
<dbReference type="EMBL" id="JALBWM010000182">
    <property type="protein sequence ID" value="MCO1336723.1"/>
    <property type="molecule type" value="Genomic_DNA"/>
</dbReference>
<protein>
    <submittedName>
        <fullName evidence="7">PLP-dependent aminotransferase family protein</fullName>
    </submittedName>
</protein>
<name>A0A9X2EWJ7_9GAMM</name>
<dbReference type="CDD" id="cd07377">
    <property type="entry name" value="WHTH_GntR"/>
    <property type="match status" value="1"/>
</dbReference>
<dbReference type="PANTHER" id="PTHR46577:SF1">
    <property type="entry name" value="HTH-TYPE TRANSCRIPTIONAL REGULATORY PROTEIN GABR"/>
    <property type="match status" value="1"/>
</dbReference>
<dbReference type="Pfam" id="PF00155">
    <property type="entry name" value="Aminotran_1_2"/>
    <property type="match status" value="1"/>
</dbReference>
<organism evidence="7 8">
    <name type="scientific">Microbulbifer okhotskensis</name>
    <dbReference type="NCBI Taxonomy" id="2926617"/>
    <lineage>
        <taxon>Bacteria</taxon>
        <taxon>Pseudomonadati</taxon>
        <taxon>Pseudomonadota</taxon>
        <taxon>Gammaproteobacteria</taxon>
        <taxon>Cellvibrionales</taxon>
        <taxon>Microbulbiferaceae</taxon>
        <taxon>Microbulbifer</taxon>
    </lineage>
</organism>
<evidence type="ECO:0000259" key="6">
    <source>
        <dbReference type="PROSITE" id="PS50949"/>
    </source>
</evidence>
<comment type="similarity">
    <text evidence="1">In the C-terminal section; belongs to the class-I pyridoxal-phosphate-dependent aminotransferase family.</text>
</comment>
<dbReference type="InterPro" id="IPR004839">
    <property type="entry name" value="Aminotransferase_I/II_large"/>
</dbReference>
<proteinExistence type="inferred from homology"/>
<sequence length="483" mass="53686">MSAPDLADLTLDSTQPLQAQLYRSLVQWICNGRLLAGAKLPSSRRMSETLGISRNTVTLVMEQLKAEGFLTSHPGRGVFVSSEFPSHVKKPKGVSWQTKIPGNLPKLSSYGDAIRQLPGKDTNMPSLPFTPGLPDLNAFPFKLWNRLYRRHLGRKPLAGYGQSQGYLPLRQALAEYLRSSRGVRCNPDQIIITNGAQEALSLCAQVTVNPGDTVLIENPGYRRARLAFHAVGAKLKPAGLINHTLNVGKLIKTTSTARLLFTTPTHQYPMGGVMPADDRVKLLDWAAQFGCWILEDDYDSEFSFQHKPVATLQGMAENTPVLYMGSFSKTLQPSLRLGYLVVPKFSIPEFIHAKEILSGHSPLLCQAVVADFINEGHFVRHLRKMRNNYFEKWTHLCQLIRDQLEPQAQLIASNTGMHLVISTPDHCDTQLANTLTASRFGSTPLSLYYPNRKGQSGLVLGFANTSINERERCINILKEALNK</sequence>
<dbReference type="PANTHER" id="PTHR46577">
    <property type="entry name" value="HTH-TYPE TRANSCRIPTIONAL REGULATORY PROTEIN GABR"/>
    <property type="match status" value="1"/>
</dbReference>
<evidence type="ECO:0000256" key="2">
    <source>
        <dbReference type="ARBA" id="ARBA00022898"/>
    </source>
</evidence>
<dbReference type="GO" id="GO:0003700">
    <property type="term" value="F:DNA-binding transcription factor activity"/>
    <property type="evidence" value="ECO:0007669"/>
    <property type="project" value="InterPro"/>
</dbReference>
<dbReference type="SUPFAM" id="SSF46785">
    <property type="entry name" value="Winged helix' DNA-binding domain"/>
    <property type="match status" value="1"/>
</dbReference>
<accession>A0A9X2EWJ7</accession>
<dbReference type="PROSITE" id="PS50949">
    <property type="entry name" value="HTH_GNTR"/>
    <property type="match status" value="1"/>
</dbReference>
<dbReference type="Gene3D" id="1.10.10.10">
    <property type="entry name" value="Winged helix-like DNA-binding domain superfamily/Winged helix DNA-binding domain"/>
    <property type="match status" value="1"/>
</dbReference>
<dbReference type="Gene3D" id="3.40.640.10">
    <property type="entry name" value="Type I PLP-dependent aspartate aminotransferase-like (Major domain)"/>
    <property type="match status" value="1"/>
</dbReference>
<evidence type="ECO:0000256" key="5">
    <source>
        <dbReference type="ARBA" id="ARBA00023163"/>
    </source>
</evidence>
<keyword evidence="7" id="KW-0032">Aminotransferase</keyword>
<dbReference type="AlphaFoldDB" id="A0A9X2EWJ7"/>
<keyword evidence="3" id="KW-0805">Transcription regulation</keyword>
<dbReference type="SUPFAM" id="SSF53383">
    <property type="entry name" value="PLP-dependent transferases"/>
    <property type="match status" value="1"/>
</dbReference>